<accession>A0A8S9QXR7</accession>
<proteinExistence type="predicted"/>
<name>A0A8S9QXR7_BRACR</name>
<comment type="caution">
    <text evidence="2">The sequence shown here is derived from an EMBL/GenBank/DDBJ whole genome shotgun (WGS) entry which is preliminary data.</text>
</comment>
<evidence type="ECO:0000256" key="1">
    <source>
        <dbReference type="SAM" id="SignalP"/>
    </source>
</evidence>
<sequence>MTKPKTIQANTIFTTLCGCHLFSIAIAAATAAVSSPPPPLLKSLSSTVDVIVSFAPLSFPATDWQISQILFQ</sequence>
<feature type="signal peptide" evidence="1">
    <location>
        <begin position="1"/>
        <end position="31"/>
    </location>
</feature>
<gene>
    <name evidence="2" type="ORF">F2Q69_00011052</name>
</gene>
<dbReference type="EMBL" id="QGKX02000996">
    <property type="protein sequence ID" value="KAF3553551.1"/>
    <property type="molecule type" value="Genomic_DNA"/>
</dbReference>
<evidence type="ECO:0000313" key="3">
    <source>
        <dbReference type="Proteomes" id="UP000712600"/>
    </source>
</evidence>
<reference evidence="2" key="1">
    <citation type="submission" date="2019-12" db="EMBL/GenBank/DDBJ databases">
        <title>Genome sequencing and annotation of Brassica cretica.</title>
        <authorList>
            <person name="Studholme D.J."/>
            <person name="Sarris P."/>
        </authorList>
    </citation>
    <scope>NUCLEOTIDE SEQUENCE</scope>
    <source>
        <strain evidence="2">PFS-109/04</strain>
        <tissue evidence="2">Leaf</tissue>
    </source>
</reference>
<evidence type="ECO:0000313" key="2">
    <source>
        <dbReference type="EMBL" id="KAF3553551.1"/>
    </source>
</evidence>
<dbReference type="PROSITE" id="PS51257">
    <property type="entry name" value="PROKAR_LIPOPROTEIN"/>
    <property type="match status" value="1"/>
</dbReference>
<dbReference type="AlphaFoldDB" id="A0A8S9QXR7"/>
<keyword evidence="1" id="KW-0732">Signal</keyword>
<protein>
    <submittedName>
        <fullName evidence="2">Uncharacterized protein</fullName>
    </submittedName>
</protein>
<organism evidence="2 3">
    <name type="scientific">Brassica cretica</name>
    <name type="common">Mustard</name>
    <dbReference type="NCBI Taxonomy" id="69181"/>
    <lineage>
        <taxon>Eukaryota</taxon>
        <taxon>Viridiplantae</taxon>
        <taxon>Streptophyta</taxon>
        <taxon>Embryophyta</taxon>
        <taxon>Tracheophyta</taxon>
        <taxon>Spermatophyta</taxon>
        <taxon>Magnoliopsida</taxon>
        <taxon>eudicotyledons</taxon>
        <taxon>Gunneridae</taxon>
        <taxon>Pentapetalae</taxon>
        <taxon>rosids</taxon>
        <taxon>malvids</taxon>
        <taxon>Brassicales</taxon>
        <taxon>Brassicaceae</taxon>
        <taxon>Brassiceae</taxon>
        <taxon>Brassica</taxon>
    </lineage>
</organism>
<feature type="chain" id="PRO_5035750751" evidence="1">
    <location>
        <begin position="32"/>
        <end position="72"/>
    </location>
</feature>
<dbReference type="Proteomes" id="UP000712600">
    <property type="component" value="Unassembled WGS sequence"/>
</dbReference>